<name>A0A4D7B3V5_9HYPH</name>
<dbReference type="PROSITE" id="PS51371">
    <property type="entry name" value="CBS"/>
    <property type="match status" value="2"/>
</dbReference>
<proteinExistence type="predicted"/>
<evidence type="ECO:0000259" key="3">
    <source>
        <dbReference type="PROSITE" id="PS51371"/>
    </source>
</evidence>
<evidence type="ECO:0000313" key="5">
    <source>
        <dbReference type="Proteomes" id="UP000298781"/>
    </source>
</evidence>
<evidence type="ECO:0000256" key="1">
    <source>
        <dbReference type="ARBA" id="ARBA00023122"/>
    </source>
</evidence>
<dbReference type="InterPro" id="IPR046342">
    <property type="entry name" value="CBS_dom_sf"/>
</dbReference>
<protein>
    <submittedName>
        <fullName evidence="4">CBS domain-containing protein</fullName>
    </submittedName>
</protein>
<dbReference type="InterPro" id="IPR044725">
    <property type="entry name" value="CBSX3_CBS_dom"/>
</dbReference>
<dbReference type="EMBL" id="CP039690">
    <property type="protein sequence ID" value="QCI62802.1"/>
    <property type="molecule type" value="Genomic_DNA"/>
</dbReference>
<dbReference type="Pfam" id="PF00571">
    <property type="entry name" value="CBS"/>
    <property type="match status" value="2"/>
</dbReference>
<gene>
    <name evidence="4" type="ORF">E8M01_00220</name>
</gene>
<accession>A0A4D7B3V5</accession>
<dbReference type="RefSeq" id="WP_136958265.1">
    <property type="nucleotide sequence ID" value="NZ_CP039690.1"/>
</dbReference>
<dbReference type="InterPro" id="IPR000644">
    <property type="entry name" value="CBS_dom"/>
</dbReference>
<dbReference type="KEGG" id="pstg:E8M01_00220"/>
<keyword evidence="5" id="KW-1185">Reference proteome</keyword>
<reference evidence="4 5" key="1">
    <citation type="submission" date="2019-04" db="EMBL/GenBank/DDBJ databases">
        <title>Phreatobacter aquaticus sp. nov.</title>
        <authorList>
            <person name="Choi A."/>
        </authorList>
    </citation>
    <scope>NUCLEOTIDE SEQUENCE [LARGE SCALE GENOMIC DNA]</scope>
    <source>
        <strain evidence="4 5">KCTC 52518</strain>
    </source>
</reference>
<dbReference type="SUPFAM" id="SSF54631">
    <property type="entry name" value="CBS-domain pair"/>
    <property type="match status" value="1"/>
</dbReference>
<evidence type="ECO:0000313" key="4">
    <source>
        <dbReference type="EMBL" id="QCI62802.1"/>
    </source>
</evidence>
<feature type="domain" description="CBS" evidence="3">
    <location>
        <begin position="9"/>
        <end position="71"/>
    </location>
</feature>
<dbReference type="OrthoDB" id="9807125at2"/>
<dbReference type="SMART" id="SM00116">
    <property type="entry name" value="CBS"/>
    <property type="match status" value="2"/>
</dbReference>
<organism evidence="4 5">
    <name type="scientific">Phreatobacter stygius</name>
    <dbReference type="NCBI Taxonomy" id="1940610"/>
    <lineage>
        <taxon>Bacteria</taxon>
        <taxon>Pseudomonadati</taxon>
        <taxon>Pseudomonadota</taxon>
        <taxon>Alphaproteobacteria</taxon>
        <taxon>Hyphomicrobiales</taxon>
        <taxon>Phreatobacteraceae</taxon>
        <taxon>Phreatobacter</taxon>
    </lineage>
</organism>
<dbReference type="CDD" id="cd04623">
    <property type="entry name" value="CBS_pair_bac_euk"/>
    <property type="match status" value="1"/>
</dbReference>
<dbReference type="InterPro" id="IPR051257">
    <property type="entry name" value="Diverse_CBS-Domain"/>
</dbReference>
<keyword evidence="1 2" id="KW-0129">CBS domain</keyword>
<dbReference type="PANTHER" id="PTHR43080:SF2">
    <property type="entry name" value="CBS DOMAIN-CONTAINING PROTEIN"/>
    <property type="match status" value="1"/>
</dbReference>
<feature type="domain" description="CBS" evidence="3">
    <location>
        <begin position="77"/>
        <end position="135"/>
    </location>
</feature>
<dbReference type="PANTHER" id="PTHR43080">
    <property type="entry name" value="CBS DOMAIN-CONTAINING PROTEIN CBSX3, MITOCHONDRIAL"/>
    <property type="match status" value="1"/>
</dbReference>
<dbReference type="AlphaFoldDB" id="A0A4D7B3V5"/>
<dbReference type="Proteomes" id="UP000298781">
    <property type="component" value="Chromosome"/>
</dbReference>
<evidence type="ECO:0000256" key="2">
    <source>
        <dbReference type="PROSITE-ProRule" id="PRU00703"/>
    </source>
</evidence>
<sequence>MSVVRHILDSKGRNVATISPDASLADAVHMLADMKIGAVVVTGSGKGIAGILSERDIVRAVAKLGAGALDSNVSQTMTSKVVTCAETDSIGDLMERMTEGKFRHLPVLDNGKLVGIISIGDVVKSRVAEMEHEQSALKDYIMNS</sequence>
<dbReference type="Gene3D" id="3.10.580.10">
    <property type="entry name" value="CBS-domain"/>
    <property type="match status" value="1"/>
</dbReference>